<sequence>MSEQNFNNRRQSNIYSKNYLLLSSPQDAQDLVWILNKKIKSEHETQLIKKSFLKLPFFEEMQKYFGEDLLGRLFIKSKVENFNSGDYLLKEGSCSDEMYIILVGKVAIKIQGESQNQREDFNPYQEEMNTQIEKFMNRQDLYKKFIQNRKHQLEENYQKILKRRQELIEENDKRIKEKQEWEDQKIKWGLVVKHQNRRKFSVYSKRENNQNQIDLNNQFIFQKYRFDGISPNHKQGLTINYKGEAVQDNLLKVYTENSSKRGKKKKINEGFQDYLQMVQVRNSYNISLNPTNKEEEQIMDQSPKEKIIKVLEQGEYFGMNSLQENKIQEYSAIALTNVSAAAISKNLFEDVLFSFFEKNLSKEISFLRDISIFQTLKQYELDYIHMQIISKVLEKNAFVYKKGDSSQHLFIVLEGEVEICYVGDEEEKQIIQTNSQKDNLLNQNSPQKREYPVAILGKGAIFGESEILKNSERKSEVKVVSQKAHFYLLPKDYVNILLEKQEFKQELEFQRQLKSQCRKKRLDQLKNIEKEGEIRKNQIKYQLFKLKQTSSTEDCLSTQRKLIQNNSNLLPILPANYTAREINKSQENSARLQKQDDEDNLENHLELYQTVPQKSSNNLDGLKLAMNKFNSIDFNDNRLYDFCQPKFGSVNSVQIHPKKQLPKIQILFDQISNKVDKRSYSYRNTQILQRERQYSQPQIDLSYLNRNHNQNSQLQLSNSNKVAEKDEQNQNQKQNRSISLNNQLPQNSQNQLIKETNKQTQNINNNHNNNKTIDYGYDMPFENVYIKKQLSIQTQNQQNSINNYNLLEQKPQKQFQINDSNKIVNQKRKQSLEKALSQSLDQSKQHNYNNFQKNNAEQIQYQKSSSLSQEDYIENDVINYQIPISSSPIPQLNSIEKDDDLSLQGEAYAYLKKVKKIPDHLNVIPSSPPKIDPLRPKDKQIFVRKPILNKIKKREIKIDKDKDRLPQFFERSIQYQKSVMNMLNYERQRAMIQINYENSKSKQNISKQTLNQ</sequence>
<dbReference type="KEGG" id="tet:TTHERM_00085610"/>
<feature type="coiled-coil region" evidence="1">
    <location>
        <begin position="143"/>
        <end position="184"/>
    </location>
</feature>
<feature type="domain" description="Cyclic nucleotide-binding" evidence="3">
    <location>
        <begin position="372"/>
        <end position="515"/>
    </location>
</feature>
<dbReference type="EMBL" id="GG662749">
    <property type="protein sequence ID" value="EAR92463.2"/>
    <property type="molecule type" value="Genomic_DNA"/>
</dbReference>
<protein>
    <submittedName>
        <fullName evidence="4">Cyclic nucleotide-binding domain protein</fullName>
    </submittedName>
</protein>
<organism evidence="4 5">
    <name type="scientific">Tetrahymena thermophila (strain SB210)</name>
    <dbReference type="NCBI Taxonomy" id="312017"/>
    <lineage>
        <taxon>Eukaryota</taxon>
        <taxon>Sar</taxon>
        <taxon>Alveolata</taxon>
        <taxon>Ciliophora</taxon>
        <taxon>Intramacronucleata</taxon>
        <taxon>Oligohymenophorea</taxon>
        <taxon>Hymenostomatida</taxon>
        <taxon>Tetrahymenina</taxon>
        <taxon>Tetrahymenidae</taxon>
        <taxon>Tetrahymena</taxon>
    </lineage>
</organism>
<dbReference type="PANTHER" id="PTHR23011:SF28">
    <property type="entry name" value="CYCLIC NUCLEOTIDE-BINDING DOMAIN CONTAINING PROTEIN"/>
    <property type="match status" value="1"/>
</dbReference>
<dbReference type="OrthoDB" id="68328at2759"/>
<dbReference type="Gene3D" id="2.60.120.10">
    <property type="entry name" value="Jelly Rolls"/>
    <property type="match status" value="3"/>
</dbReference>
<dbReference type="RefSeq" id="XP_001012708.2">
    <property type="nucleotide sequence ID" value="XM_001012708.2"/>
</dbReference>
<dbReference type="PROSITE" id="PS50042">
    <property type="entry name" value="CNMP_BINDING_3"/>
    <property type="match status" value="3"/>
</dbReference>
<dbReference type="PANTHER" id="PTHR23011">
    <property type="entry name" value="CYCLIC NUCLEOTIDE-BINDING DOMAIN CONTAINING PROTEIN"/>
    <property type="match status" value="1"/>
</dbReference>
<dbReference type="SMART" id="SM00100">
    <property type="entry name" value="cNMP"/>
    <property type="match status" value="1"/>
</dbReference>
<proteinExistence type="predicted"/>
<dbReference type="CDD" id="cd00038">
    <property type="entry name" value="CAP_ED"/>
    <property type="match status" value="2"/>
</dbReference>
<dbReference type="AlphaFoldDB" id="Q236N7"/>
<feature type="region of interest" description="Disordered" evidence="2">
    <location>
        <begin position="720"/>
        <end position="745"/>
    </location>
</feature>
<evidence type="ECO:0000259" key="3">
    <source>
        <dbReference type="PROSITE" id="PS50042"/>
    </source>
</evidence>
<accession>Q236N7</accession>
<keyword evidence="1" id="KW-0175">Coiled coil</keyword>
<feature type="compositionally biased region" description="Low complexity" evidence="2">
    <location>
        <begin position="729"/>
        <end position="745"/>
    </location>
</feature>
<dbReference type="HOGENOM" id="CLU_309626_0_0_1"/>
<feature type="domain" description="Cyclic nucleotide-binding" evidence="3">
    <location>
        <begin position="57"/>
        <end position="115"/>
    </location>
</feature>
<keyword evidence="5" id="KW-1185">Reference proteome</keyword>
<dbReference type="InterPro" id="IPR000595">
    <property type="entry name" value="cNMP-bd_dom"/>
</dbReference>
<evidence type="ECO:0000256" key="1">
    <source>
        <dbReference type="SAM" id="Coils"/>
    </source>
</evidence>
<feature type="domain" description="Cyclic nucleotide-binding" evidence="3">
    <location>
        <begin position="298"/>
        <end position="352"/>
    </location>
</feature>
<dbReference type="Proteomes" id="UP000009168">
    <property type="component" value="Unassembled WGS sequence"/>
</dbReference>
<reference evidence="5" key="1">
    <citation type="journal article" date="2006" name="PLoS Biol.">
        <title>Macronuclear genome sequence of the ciliate Tetrahymena thermophila, a model eukaryote.</title>
        <authorList>
            <person name="Eisen J.A."/>
            <person name="Coyne R.S."/>
            <person name="Wu M."/>
            <person name="Wu D."/>
            <person name="Thiagarajan M."/>
            <person name="Wortman J.R."/>
            <person name="Badger J.H."/>
            <person name="Ren Q."/>
            <person name="Amedeo P."/>
            <person name="Jones K.M."/>
            <person name="Tallon L.J."/>
            <person name="Delcher A.L."/>
            <person name="Salzberg S.L."/>
            <person name="Silva J.C."/>
            <person name="Haas B.J."/>
            <person name="Majoros W.H."/>
            <person name="Farzad M."/>
            <person name="Carlton J.M."/>
            <person name="Smith R.K. Jr."/>
            <person name="Garg J."/>
            <person name="Pearlman R.E."/>
            <person name="Karrer K.M."/>
            <person name="Sun L."/>
            <person name="Manning G."/>
            <person name="Elde N.C."/>
            <person name="Turkewitz A.P."/>
            <person name="Asai D.J."/>
            <person name="Wilkes D.E."/>
            <person name="Wang Y."/>
            <person name="Cai H."/>
            <person name="Collins K."/>
            <person name="Stewart B.A."/>
            <person name="Lee S.R."/>
            <person name="Wilamowska K."/>
            <person name="Weinberg Z."/>
            <person name="Ruzzo W.L."/>
            <person name="Wloga D."/>
            <person name="Gaertig J."/>
            <person name="Frankel J."/>
            <person name="Tsao C.-C."/>
            <person name="Gorovsky M.A."/>
            <person name="Keeling P.J."/>
            <person name="Waller R.F."/>
            <person name="Patron N.J."/>
            <person name="Cherry J.M."/>
            <person name="Stover N.A."/>
            <person name="Krieger C.J."/>
            <person name="del Toro C."/>
            <person name="Ryder H.F."/>
            <person name="Williamson S.C."/>
            <person name="Barbeau R.A."/>
            <person name="Hamilton E.P."/>
            <person name="Orias E."/>
        </authorList>
    </citation>
    <scope>NUCLEOTIDE SEQUENCE [LARGE SCALE GENOMIC DNA]</scope>
    <source>
        <strain evidence="5">SB210</strain>
    </source>
</reference>
<name>Q236N7_TETTS</name>
<evidence type="ECO:0000313" key="5">
    <source>
        <dbReference type="Proteomes" id="UP000009168"/>
    </source>
</evidence>
<dbReference type="Pfam" id="PF00027">
    <property type="entry name" value="cNMP_binding"/>
    <property type="match status" value="1"/>
</dbReference>
<dbReference type="SUPFAM" id="SSF51206">
    <property type="entry name" value="cAMP-binding domain-like"/>
    <property type="match status" value="2"/>
</dbReference>
<dbReference type="InterPro" id="IPR018490">
    <property type="entry name" value="cNMP-bd_dom_sf"/>
</dbReference>
<gene>
    <name evidence="4" type="ORF">TTHERM_00085610</name>
</gene>
<dbReference type="InParanoid" id="Q236N7"/>
<evidence type="ECO:0000256" key="2">
    <source>
        <dbReference type="SAM" id="MobiDB-lite"/>
    </source>
</evidence>
<dbReference type="GeneID" id="7827648"/>
<evidence type="ECO:0000313" key="4">
    <source>
        <dbReference type="EMBL" id="EAR92463.2"/>
    </source>
</evidence>
<dbReference type="InterPro" id="IPR014710">
    <property type="entry name" value="RmlC-like_jellyroll"/>
</dbReference>